<keyword evidence="7 8" id="KW-0472">Membrane</keyword>
<evidence type="ECO:0000256" key="4">
    <source>
        <dbReference type="ARBA" id="ARBA00022519"/>
    </source>
</evidence>
<keyword evidence="3" id="KW-1003">Cell membrane</keyword>
<proteinExistence type="predicted"/>
<name>A0A3B0XCH4_9ZZZZ</name>
<evidence type="ECO:0000256" key="3">
    <source>
        <dbReference type="ARBA" id="ARBA00022475"/>
    </source>
</evidence>
<accession>A0A3B0XCH4</accession>
<evidence type="ECO:0000256" key="5">
    <source>
        <dbReference type="ARBA" id="ARBA00022692"/>
    </source>
</evidence>
<evidence type="ECO:0000256" key="1">
    <source>
        <dbReference type="ARBA" id="ARBA00004429"/>
    </source>
</evidence>
<feature type="transmembrane region" description="Helical" evidence="8">
    <location>
        <begin position="53"/>
        <end position="69"/>
    </location>
</feature>
<feature type="transmembrane region" description="Helical" evidence="8">
    <location>
        <begin position="21"/>
        <end position="41"/>
    </location>
</feature>
<protein>
    <recommendedName>
        <fullName evidence="9">Tripartite ATP-independent periplasmic transporters DctQ component domain-containing protein</fullName>
    </recommendedName>
</protein>
<sequence>MFSSLLAKIEAFIDWGGRTVSWLNLFLVLTMFIVVVIRYVFDSGSIALQETTTYLHASIFLIGMAYTLQQDAHVRVDIFYSNFSTEKKAWADLFGALFLLLPFMLFITWVSWTYIIDSWSVFESSREAGGLPGVFLLKSLILVMTFLLSLQALTQVAKNIAVILDTDINPGSTK</sequence>
<evidence type="ECO:0000313" key="10">
    <source>
        <dbReference type="EMBL" id="VAW53714.1"/>
    </source>
</evidence>
<dbReference type="EMBL" id="UOFE01000035">
    <property type="protein sequence ID" value="VAW53714.1"/>
    <property type="molecule type" value="Genomic_DNA"/>
</dbReference>
<keyword evidence="5 8" id="KW-0812">Transmembrane</keyword>
<keyword evidence="4" id="KW-0997">Cell inner membrane</keyword>
<dbReference type="PANTHER" id="PTHR35011:SF4">
    <property type="entry name" value="SLL1102 PROTEIN"/>
    <property type="match status" value="1"/>
</dbReference>
<evidence type="ECO:0000259" key="9">
    <source>
        <dbReference type="Pfam" id="PF04290"/>
    </source>
</evidence>
<evidence type="ECO:0000256" key="7">
    <source>
        <dbReference type="ARBA" id="ARBA00023136"/>
    </source>
</evidence>
<keyword evidence="2" id="KW-0813">Transport</keyword>
<dbReference type="AlphaFoldDB" id="A0A3B0XCH4"/>
<feature type="domain" description="Tripartite ATP-independent periplasmic transporters DctQ component" evidence="9">
    <location>
        <begin position="27"/>
        <end position="159"/>
    </location>
</feature>
<dbReference type="InterPro" id="IPR007387">
    <property type="entry name" value="TRAP_DctQ"/>
</dbReference>
<dbReference type="Pfam" id="PF04290">
    <property type="entry name" value="DctQ"/>
    <property type="match status" value="1"/>
</dbReference>
<dbReference type="GO" id="GO:0005886">
    <property type="term" value="C:plasma membrane"/>
    <property type="evidence" value="ECO:0007669"/>
    <property type="project" value="UniProtKB-SubCell"/>
</dbReference>
<comment type="subcellular location">
    <subcellularLocation>
        <location evidence="1">Cell inner membrane</location>
        <topology evidence="1">Multi-pass membrane protein</topology>
    </subcellularLocation>
</comment>
<gene>
    <name evidence="10" type="ORF">MNBD_GAMMA05-1217</name>
</gene>
<evidence type="ECO:0000256" key="6">
    <source>
        <dbReference type="ARBA" id="ARBA00022989"/>
    </source>
</evidence>
<feature type="transmembrane region" description="Helical" evidence="8">
    <location>
        <begin position="135"/>
        <end position="153"/>
    </location>
</feature>
<evidence type="ECO:0000256" key="2">
    <source>
        <dbReference type="ARBA" id="ARBA00022448"/>
    </source>
</evidence>
<organism evidence="10">
    <name type="scientific">hydrothermal vent metagenome</name>
    <dbReference type="NCBI Taxonomy" id="652676"/>
    <lineage>
        <taxon>unclassified sequences</taxon>
        <taxon>metagenomes</taxon>
        <taxon>ecological metagenomes</taxon>
    </lineage>
</organism>
<dbReference type="InterPro" id="IPR055348">
    <property type="entry name" value="DctQ"/>
</dbReference>
<reference evidence="10" key="1">
    <citation type="submission" date="2018-06" db="EMBL/GenBank/DDBJ databases">
        <authorList>
            <person name="Zhirakovskaya E."/>
        </authorList>
    </citation>
    <scope>NUCLEOTIDE SEQUENCE</scope>
</reference>
<keyword evidence="6 8" id="KW-1133">Transmembrane helix</keyword>
<feature type="transmembrane region" description="Helical" evidence="8">
    <location>
        <begin position="90"/>
        <end position="115"/>
    </location>
</feature>
<evidence type="ECO:0000256" key="8">
    <source>
        <dbReference type="SAM" id="Phobius"/>
    </source>
</evidence>
<dbReference type="PANTHER" id="PTHR35011">
    <property type="entry name" value="2,3-DIKETO-L-GULONATE TRAP TRANSPORTER SMALL PERMEASE PROTEIN YIAM"/>
    <property type="match status" value="1"/>
</dbReference>